<evidence type="ECO:0008006" key="5">
    <source>
        <dbReference type="Google" id="ProtNLM"/>
    </source>
</evidence>
<dbReference type="EMBL" id="PDUG01000004">
    <property type="protein sequence ID" value="PIC32330.1"/>
    <property type="molecule type" value="Genomic_DNA"/>
</dbReference>
<proteinExistence type="predicted"/>
<keyword evidence="2" id="KW-0812">Transmembrane</keyword>
<gene>
    <name evidence="3" type="primary">Cni-Y45F10D.16</name>
    <name evidence="3" type="synonym">Cnig_chr_IV.g12703</name>
    <name evidence="3" type="ORF">B9Z55_012703</name>
</gene>
<evidence type="ECO:0000313" key="4">
    <source>
        <dbReference type="Proteomes" id="UP000230233"/>
    </source>
</evidence>
<keyword evidence="4" id="KW-1185">Reference proteome</keyword>
<feature type="compositionally biased region" description="Basic and acidic residues" evidence="1">
    <location>
        <begin position="64"/>
        <end position="75"/>
    </location>
</feature>
<organism evidence="3 4">
    <name type="scientific">Caenorhabditis nigoni</name>
    <dbReference type="NCBI Taxonomy" id="1611254"/>
    <lineage>
        <taxon>Eukaryota</taxon>
        <taxon>Metazoa</taxon>
        <taxon>Ecdysozoa</taxon>
        <taxon>Nematoda</taxon>
        <taxon>Chromadorea</taxon>
        <taxon>Rhabditida</taxon>
        <taxon>Rhabditina</taxon>
        <taxon>Rhabditomorpha</taxon>
        <taxon>Rhabditoidea</taxon>
        <taxon>Rhabditidae</taxon>
        <taxon>Peloderinae</taxon>
        <taxon>Caenorhabditis</taxon>
    </lineage>
</organism>
<feature type="region of interest" description="Disordered" evidence="1">
    <location>
        <begin position="55"/>
        <end position="75"/>
    </location>
</feature>
<sequence>MSATEIKERIVIRGEGFWLAHLFFVVPFIILNVQYVLAIMRRRRLQKQFRAVLQGGAGTGNSFKSEKKSEKTAKS</sequence>
<name>A0A2G5TYD8_9PELO</name>
<reference evidence="4" key="1">
    <citation type="submission" date="2017-10" db="EMBL/GenBank/DDBJ databases">
        <title>Rapid genome shrinkage in a self-fertile nematode reveals novel sperm competition proteins.</title>
        <authorList>
            <person name="Yin D."/>
            <person name="Schwarz E.M."/>
            <person name="Thomas C.G."/>
            <person name="Felde R.L."/>
            <person name="Korf I.F."/>
            <person name="Cutter A.D."/>
            <person name="Schartner C.M."/>
            <person name="Ralston E.J."/>
            <person name="Meyer B.J."/>
            <person name="Haag E.S."/>
        </authorList>
    </citation>
    <scope>NUCLEOTIDE SEQUENCE [LARGE SCALE GENOMIC DNA]</scope>
    <source>
        <strain evidence="4">JU1422</strain>
    </source>
</reference>
<dbReference type="OrthoDB" id="5823783at2759"/>
<evidence type="ECO:0000256" key="1">
    <source>
        <dbReference type="SAM" id="MobiDB-lite"/>
    </source>
</evidence>
<accession>A0A2G5TYD8</accession>
<keyword evidence="2" id="KW-1133">Transmembrane helix</keyword>
<keyword evidence="2" id="KW-0472">Membrane</keyword>
<dbReference type="Proteomes" id="UP000230233">
    <property type="component" value="Chromosome IV"/>
</dbReference>
<dbReference type="AlphaFoldDB" id="A0A2G5TYD8"/>
<protein>
    <recommendedName>
        <fullName evidence="5">G-protein coupled receptors family 1 profile domain-containing protein</fullName>
    </recommendedName>
</protein>
<evidence type="ECO:0000313" key="3">
    <source>
        <dbReference type="EMBL" id="PIC32330.1"/>
    </source>
</evidence>
<evidence type="ECO:0000256" key="2">
    <source>
        <dbReference type="SAM" id="Phobius"/>
    </source>
</evidence>
<comment type="caution">
    <text evidence="3">The sequence shown here is derived from an EMBL/GenBank/DDBJ whole genome shotgun (WGS) entry which is preliminary data.</text>
</comment>
<feature type="transmembrane region" description="Helical" evidence="2">
    <location>
        <begin position="18"/>
        <end position="40"/>
    </location>
</feature>